<dbReference type="VEuPathDB" id="VectorBase:ASIC009467"/>
<dbReference type="EnsemblMetazoa" id="ASIC009467-RA">
    <property type="protein sequence ID" value="ASIC009467-PA"/>
    <property type="gene ID" value="ASIC009467"/>
</dbReference>
<dbReference type="EMBL" id="KE525157">
    <property type="protein sequence ID" value="KFB41801.1"/>
    <property type="molecule type" value="Genomic_DNA"/>
</dbReference>
<feature type="region of interest" description="Disordered" evidence="1">
    <location>
        <begin position="474"/>
        <end position="494"/>
    </location>
</feature>
<sequence>MSPWRIPLGVMALLVASTPSETGVLASGESSLMISADGILDEQLMPIAYLILDGAGSTTTQQDLGAESRSEGLSLPIAANNQSASELEITDASYASALSTLGFHRTMINLYRCKGYLAKQILDSYPMQPLLSKRMSSPSGVANFSATMLLGSPRSSMDTMLYDQGSTGYKEWLTKTTTLDDIYENFLASAKANGGGGNESAHVDTSPTMTTRLGQEEYFDEGIITGYAVQPDPVVMNGERNLRSGASANYYRAHGLHPASPAKTHRDLLEGETVEYEASRGDVGYRRHFHQHHPVFEFEDKSLDKGSLGLKDLFDIALTTLAYLSFGMFILQVIMCITLSKSDMMVLPTTEVEVDEDERRRFVRGLPDLTTTPDTVREQNQLAAYVLDSIDVVVGSSPDRDVCLPASLCRANRFSRTITTIHGYWISVWSFGVSWLAGCKTASCSSPTFALKCLSATLVGLGNGNCSKLYPCPGQPTKPKRTEAAMRKKDKPKQ</sequence>
<organism evidence="5 6">
    <name type="scientific">Anopheles sinensis</name>
    <name type="common">Mosquito</name>
    <dbReference type="NCBI Taxonomy" id="74873"/>
    <lineage>
        <taxon>Eukaryota</taxon>
        <taxon>Metazoa</taxon>
        <taxon>Ecdysozoa</taxon>
        <taxon>Arthropoda</taxon>
        <taxon>Hexapoda</taxon>
        <taxon>Insecta</taxon>
        <taxon>Pterygota</taxon>
        <taxon>Neoptera</taxon>
        <taxon>Endopterygota</taxon>
        <taxon>Diptera</taxon>
        <taxon>Nematocera</taxon>
        <taxon>Culicoidea</taxon>
        <taxon>Culicidae</taxon>
        <taxon>Anophelinae</taxon>
        <taxon>Anopheles</taxon>
    </lineage>
</organism>
<feature type="signal peptide" evidence="3">
    <location>
        <begin position="1"/>
        <end position="22"/>
    </location>
</feature>
<dbReference type="OMA" id="NEYLCHG"/>
<dbReference type="EMBL" id="ATLV01017140">
    <property type="status" value="NOT_ANNOTATED_CDS"/>
    <property type="molecule type" value="Genomic_DNA"/>
</dbReference>
<keyword evidence="2" id="KW-0812">Transmembrane</keyword>
<gene>
    <name evidence="4" type="ORF">ZHAS_00009467</name>
</gene>
<feature type="transmembrane region" description="Helical" evidence="2">
    <location>
        <begin position="321"/>
        <end position="339"/>
    </location>
</feature>
<protein>
    <submittedName>
        <fullName evidence="4">AGAP013435-PA-like protein</fullName>
    </submittedName>
</protein>
<feature type="compositionally biased region" description="Basic and acidic residues" evidence="1">
    <location>
        <begin position="480"/>
        <end position="494"/>
    </location>
</feature>
<evidence type="ECO:0000256" key="1">
    <source>
        <dbReference type="SAM" id="MobiDB-lite"/>
    </source>
</evidence>
<evidence type="ECO:0000313" key="6">
    <source>
        <dbReference type="Proteomes" id="UP000030765"/>
    </source>
</evidence>
<dbReference type="AlphaFoldDB" id="A0A084VV07"/>
<dbReference type="Proteomes" id="UP000030765">
    <property type="component" value="Unassembled WGS sequence"/>
</dbReference>
<dbReference type="VEuPathDB" id="VectorBase:ASIS005133"/>
<keyword evidence="3" id="KW-0732">Signal</keyword>
<keyword evidence="2" id="KW-0472">Membrane</keyword>
<evidence type="ECO:0000256" key="2">
    <source>
        <dbReference type="SAM" id="Phobius"/>
    </source>
</evidence>
<name>A0A084VV07_ANOSI</name>
<evidence type="ECO:0000313" key="4">
    <source>
        <dbReference type="EMBL" id="KFB41801.1"/>
    </source>
</evidence>
<reference evidence="5" key="2">
    <citation type="submission" date="2020-05" db="UniProtKB">
        <authorList>
            <consortium name="EnsemblMetazoa"/>
        </authorList>
    </citation>
    <scope>IDENTIFICATION</scope>
</reference>
<reference evidence="4 6" key="1">
    <citation type="journal article" date="2014" name="BMC Genomics">
        <title>Genome sequence of Anopheles sinensis provides insight into genetics basis of mosquito competence for malaria parasites.</title>
        <authorList>
            <person name="Zhou D."/>
            <person name="Zhang D."/>
            <person name="Ding G."/>
            <person name="Shi L."/>
            <person name="Hou Q."/>
            <person name="Ye Y."/>
            <person name="Xu Y."/>
            <person name="Zhou H."/>
            <person name="Xiong C."/>
            <person name="Li S."/>
            <person name="Yu J."/>
            <person name="Hong S."/>
            <person name="Yu X."/>
            <person name="Zou P."/>
            <person name="Chen C."/>
            <person name="Chang X."/>
            <person name="Wang W."/>
            <person name="Lv Y."/>
            <person name="Sun Y."/>
            <person name="Ma L."/>
            <person name="Shen B."/>
            <person name="Zhu C."/>
        </authorList>
    </citation>
    <scope>NUCLEOTIDE SEQUENCE [LARGE SCALE GENOMIC DNA]</scope>
</reference>
<evidence type="ECO:0000313" key="5">
    <source>
        <dbReference type="EnsemblMetazoa" id="ASIC009467-PA"/>
    </source>
</evidence>
<evidence type="ECO:0000256" key="3">
    <source>
        <dbReference type="SAM" id="SignalP"/>
    </source>
</evidence>
<proteinExistence type="predicted"/>
<feature type="chain" id="PRO_5001783911" evidence="3">
    <location>
        <begin position="23"/>
        <end position="494"/>
    </location>
</feature>
<accession>A0A084VV07</accession>
<dbReference type="OrthoDB" id="6597267at2759"/>
<keyword evidence="6" id="KW-1185">Reference proteome</keyword>
<keyword evidence="2" id="KW-1133">Transmembrane helix</keyword>